<evidence type="ECO:0000313" key="1">
    <source>
        <dbReference type="EMBL" id="EMI53736.1"/>
    </source>
</evidence>
<name>M5U7A0_9BACT</name>
<sequence length="232" mass="26592">MRGIEHRSHDITHQFSTAMTCTTTMEYRVFSPDAFSNLRDWMDREETRTDYYASIASNRSSVKIRGSNGDARLETKHLVSVHDEMQIWTKLSCPVAEAECDATVRAARENWIAVTKRRSLRYFDSNGLRIEPDEIDEEGNDEIHDPPTQAEAAEVVVAGQTFFTFALERQIKIPTNSNNSRHQHAYREATDSLRLILRHAGFTSATIPPNESYPEWLRRRTIESCQTADEPA</sequence>
<accession>M5U7A0</accession>
<proteinExistence type="predicted"/>
<dbReference type="Proteomes" id="UP000011885">
    <property type="component" value="Unassembled WGS sequence"/>
</dbReference>
<evidence type="ECO:0000313" key="2">
    <source>
        <dbReference type="Proteomes" id="UP000011885"/>
    </source>
</evidence>
<comment type="caution">
    <text evidence="1">The sequence shown here is derived from an EMBL/GenBank/DDBJ whole genome shotgun (WGS) entry which is preliminary data.</text>
</comment>
<dbReference type="EMBL" id="ANOH01000334">
    <property type="protein sequence ID" value="EMI53736.1"/>
    <property type="molecule type" value="Genomic_DNA"/>
</dbReference>
<dbReference type="AlphaFoldDB" id="M5U7A0"/>
<organism evidence="1 2">
    <name type="scientific">Rhodopirellula sallentina SM41</name>
    <dbReference type="NCBI Taxonomy" id="1263870"/>
    <lineage>
        <taxon>Bacteria</taxon>
        <taxon>Pseudomonadati</taxon>
        <taxon>Planctomycetota</taxon>
        <taxon>Planctomycetia</taxon>
        <taxon>Pirellulales</taxon>
        <taxon>Pirellulaceae</taxon>
        <taxon>Rhodopirellula</taxon>
    </lineage>
</organism>
<protein>
    <submittedName>
        <fullName evidence="1">Uncharacterized protein</fullName>
    </submittedName>
</protein>
<keyword evidence="2" id="KW-1185">Reference proteome</keyword>
<gene>
    <name evidence="1" type="ORF">RSSM_04877</name>
</gene>
<dbReference type="PATRIC" id="fig|1263870.3.peg.5159"/>
<reference evidence="1 2" key="1">
    <citation type="journal article" date="2013" name="Mar. Genomics">
        <title>Expression of sulfatases in Rhodopirellula baltica and the diversity of sulfatases in the genus Rhodopirellula.</title>
        <authorList>
            <person name="Wegner C.E."/>
            <person name="Richter-Heitmann T."/>
            <person name="Klindworth A."/>
            <person name="Klockow C."/>
            <person name="Richter M."/>
            <person name="Achstetter T."/>
            <person name="Glockner F.O."/>
            <person name="Harder J."/>
        </authorList>
    </citation>
    <scope>NUCLEOTIDE SEQUENCE [LARGE SCALE GENOMIC DNA]</scope>
    <source>
        <strain evidence="1 2">SM41</strain>
    </source>
</reference>